<name>F4KS91_HALH1</name>
<dbReference type="InterPro" id="IPR011250">
    <property type="entry name" value="OMP/PagP_B-barrel"/>
</dbReference>
<dbReference type="SUPFAM" id="SSF56925">
    <property type="entry name" value="OMPA-like"/>
    <property type="match status" value="1"/>
</dbReference>
<reference key="2">
    <citation type="submission" date="2011-04" db="EMBL/GenBank/DDBJ databases">
        <title>Complete sequence of chromosome of Haliscomenobacter hydrossis DSM 1100.</title>
        <authorList>
            <consortium name="US DOE Joint Genome Institute (JGI-PGF)"/>
            <person name="Lucas S."/>
            <person name="Han J."/>
            <person name="Lapidus A."/>
            <person name="Bruce D."/>
            <person name="Goodwin L."/>
            <person name="Pitluck S."/>
            <person name="Peters L."/>
            <person name="Kyrpides N."/>
            <person name="Mavromatis K."/>
            <person name="Ivanova N."/>
            <person name="Ovchinnikova G."/>
            <person name="Pagani I."/>
            <person name="Daligault H."/>
            <person name="Detter J.C."/>
            <person name="Han C."/>
            <person name="Land M."/>
            <person name="Hauser L."/>
            <person name="Markowitz V."/>
            <person name="Cheng J.-F."/>
            <person name="Hugenholtz P."/>
            <person name="Woyke T."/>
            <person name="Wu D."/>
            <person name="Verbarg S."/>
            <person name="Frueling A."/>
            <person name="Brambilla E."/>
            <person name="Klenk H.-P."/>
            <person name="Eisen J.A."/>
        </authorList>
    </citation>
    <scope>NUCLEOTIDE SEQUENCE</scope>
    <source>
        <strain>DSM 1100</strain>
    </source>
</reference>
<proteinExistence type="predicted"/>
<dbReference type="Gene3D" id="2.40.160.20">
    <property type="match status" value="1"/>
</dbReference>
<sequence length="352" mass="38545">MNTIPRLCFMFMLIWPMLVQAQLTRGTFYSSGYGINSIPGFANGLAELSIEVGDDNDLLGLAIAPELGLFVSDRWLLGSRLTIGSFALAGVTGVGGFSLSPFARYYFNPQASNNHFFANAQFDLSLSPGTVGANLGLGMTHFLAPGLGWDTYLALQQSDFEINKNLRVGLSSRLNIYLNKDLRTNRREALSGIQRGSVMIGGTNGGFSFGIQSAREGTSNISIFDVAPNLLYFFTDHLAVGTRLNLAINGNDNFNITTFGLAPQVRYYFSKAQHRLWFIGSTYEFARSTGKLAEQDFEVNSTSLSFGGGLNSFLTPHLALELAPNLNHNFERNTTRIGIDLGVQFFLHPKSL</sequence>
<dbReference type="eggNOG" id="COG3637">
    <property type="taxonomic scope" value="Bacteria"/>
</dbReference>
<keyword evidence="2" id="KW-1185">Reference proteome</keyword>
<reference evidence="1 2" key="1">
    <citation type="journal article" date="2011" name="Stand. Genomic Sci.">
        <title>Complete genome sequence of Haliscomenobacter hydrossis type strain (O).</title>
        <authorList>
            <consortium name="US DOE Joint Genome Institute (JGI-PGF)"/>
            <person name="Daligault H."/>
            <person name="Lapidus A."/>
            <person name="Zeytun A."/>
            <person name="Nolan M."/>
            <person name="Lucas S."/>
            <person name="Del Rio T.G."/>
            <person name="Tice H."/>
            <person name="Cheng J.F."/>
            <person name="Tapia R."/>
            <person name="Han C."/>
            <person name="Goodwin L."/>
            <person name="Pitluck S."/>
            <person name="Liolios K."/>
            <person name="Pagani I."/>
            <person name="Ivanova N."/>
            <person name="Huntemann M."/>
            <person name="Mavromatis K."/>
            <person name="Mikhailova N."/>
            <person name="Pati A."/>
            <person name="Chen A."/>
            <person name="Palaniappan K."/>
            <person name="Land M."/>
            <person name="Hauser L."/>
            <person name="Brambilla E.M."/>
            <person name="Rohde M."/>
            <person name="Verbarg S."/>
            <person name="Goker M."/>
            <person name="Bristow J."/>
            <person name="Eisen J.A."/>
            <person name="Markowitz V."/>
            <person name="Hugenholtz P."/>
            <person name="Kyrpides N.C."/>
            <person name="Klenk H.P."/>
            <person name="Woyke T."/>
        </authorList>
    </citation>
    <scope>NUCLEOTIDE SEQUENCE [LARGE SCALE GENOMIC DNA]</scope>
    <source>
        <strain evidence="2">ATCC 27775 / DSM 1100 / LMG 10767 / O</strain>
    </source>
</reference>
<organism evidence="1 2">
    <name type="scientific">Haliscomenobacter hydrossis (strain ATCC 27775 / DSM 1100 / LMG 10767 / O)</name>
    <dbReference type="NCBI Taxonomy" id="760192"/>
    <lineage>
        <taxon>Bacteria</taxon>
        <taxon>Pseudomonadati</taxon>
        <taxon>Bacteroidota</taxon>
        <taxon>Saprospiria</taxon>
        <taxon>Saprospirales</taxon>
        <taxon>Haliscomenobacteraceae</taxon>
        <taxon>Haliscomenobacter</taxon>
    </lineage>
</organism>
<dbReference type="EMBL" id="CP002691">
    <property type="protein sequence ID" value="AEE52336.1"/>
    <property type="molecule type" value="Genomic_DNA"/>
</dbReference>
<dbReference type="KEGG" id="hhy:Halhy_4496"/>
<evidence type="ECO:0008006" key="3">
    <source>
        <dbReference type="Google" id="ProtNLM"/>
    </source>
</evidence>
<accession>F4KS91</accession>
<dbReference type="STRING" id="760192.Halhy_4496"/>
<protein>
    <recommendedName>
        <fullName evidence="3">Outer membrane protein beta-barrel domain-containing protein</fullName>
    </recommendedName>
</protein>
<dbReference type="Proteomes" id="UP000008461">
    <property type="component" value="Chromosome"/>
</dbReference>
<evidence type="ECO:0000313" key="2">
    <source>
        <dbReference type="Proteomes" id="UP000008461"/>
    </source>
</evidence>
<dbReference type="AlphaFoldDB" id="F4KS91"/>
<gene>
    <name evidence="1" type="ordered locus">Halhy_4496</name>
</gene>
<dbReference type="RefSeq" id="WP_013766874.1">
    <property type="nucleotide sequence ID" value="NC_015510.1"/>
</dbReference>
<dbReference type="OrthoDB" id="945117at2"/>
<dbReference type="HOGENOM" id="CLU_787015_0_0_10"/>
<evidence type="ECO:0000313" key="1">
    <source>
        <dbReference type="EMBL" id="AEE52336.1"/>
    </source>
</evidence>